<protein>
    <submittedName>
        <fullName evidence="2">Uncharacterized protein</fullName>
    </submittedName>
</protein>
<evidence type="ECO:0000313" key="3">
    <source>
        <dbReference type="Proteomes" id="UP000642094"/>
    </source>
</evidence>
<comment type="caution">
    <text evidence="2">The sequence shown here is derived from an EMBL/GenBank/DDBJ whole genome shotgun (WGS) entry which is preliminary data.</text>
</comment>
<proteinExistence type="predicted"/>
<gene>
    <name evidence="2" type="ORF">H6F41_03010</name>
</gene>
<dbReference type="RefSeq" id="WP_190402001.1">
    <property type="nucleotide sequence ID" value="NZ_JACJQB010000003.1"/>
</dbReference>
<name>A0ABR7ZT08_9CYAN</name>
<evidence type="ECO:0000313" key="2">
    <source>
        <dbReference type="EMBL" id="MBD2187113.1"/>
    </source>
</evidence>
<feature type="region of interest" description="Disordered" evidence="1">
    <location>
        <begin position="137"/>
        <end position="165"/>
    </location>
</feature>
<evidence type="ECO:0000256" key="1">
    <source>
        <dbReference type="SAM" id="MobiDB-lite"/>
    </source>
</evidence>
<dbReference type="EMBL" id="JACJQB010000003">
    <property type="protein sequence ID" value="MBD2187113.1"/>
    <property type="molecule type" value="Genomic_DNA"/>
</dbReference>
<keyword evidence="3" id="KW-1185">Reference proteome</keyword>
<sequence length="183" mass="20423">MASRTLVKNYLAQWMQMGKGVSLSAHGKEIHIRKILQGERYSPQFNQLWEDISTTKAQEAYLSGTNQTISELLGNHWEIIACARCNLLVPSLDLGARVPVCCPCDDLPNHPNLDSVTPHVPVVLANRLDEICDRISKGASDSSNHQDQSDPSEGNYSSEEEDRHTIHNLKTSILKLVKTDKSF</sequence>
<reference evidence="2 3" key="1">
    <citation type="journal article" date="2020" name="ISME J.">
        <title>Comparative genomics reveals insights into cyanobacterial evolution and habitat adaptation.</title>
        <authorList>
            <person name="Chen M.Y."/>
            <person name="Teng W.K."/>
            <person name="Zhao L."/>
            <person name="Hu C.X."/>
            <person name="Zhou Y.K."/>
            <person name="Han B.P."/>
            <person name="Song L.R."/>
            <person name="Shu W.S."/>
        </authorList>
    </citation>
    <scope>NUCLEOTIDE SEQUENCE [LARGE SCALE GENOMIC DNA]</scope>
    <source>
        <strain evidence="2 3">FACHB-723</strain>
    </source>
</reference>
<feature type="compositionally biased region" description="Polar residues" evidence="1">
    <location>
        <begin position="139"/>
        <end position="157"/>
    </location>
</feature>
<organism evidence="2 3">
    <name type="scientific">Pseudanabaena mucicola FACHB-723</name>
    <dbReference type="NCBI Taxonomy" id="2692860"/>
    <lineage>
        <taxon>Bacteria</taxon>
        <taxon>Bacillati</taxon>
        <taxon>Cyanobacteriota</taxon>
        <taxon>Cyanophyceae</taxon>
        <taxon>Pseudanabaenales</taxon>
        <taxon>Pseudanabaenaceae</taxon>
        <taxon>Pseudanabaena</taxon>
    </lineage>
</organism>
<accession>A0ABR7ZT08</accession>
<dbReference type="Proteomes" id="UP000642094">
    <property type="component" value="Unassembled WGS sequence"/>
</dbReference>